<sequence length="97" mass="10533">MQYCYEITPRPAELGGGWRLRLLENGEEVGGGVFPVAPADPHQGMTWWNAMAEAERGHWLGVAGSARAADAYNAFLLAEAHADAEGEAYAWLDSREA</sequence>
<accession>A0A0H5QKU5</accession>
<dbReference type="AlphaFoldDB" id="A0A0H5QKU5"/>
<geneLocation type="plasmid" evidence="1">
    <name>pRGFK1076</name>
</geneLocation>
<keyword evidence="1" id="KW-0614">Plasmid</keyword>
<dbReference type="EMBL" id="LN853657">
    <property type="protein sequence ID" value="CRY96397.1"/>
    <property type="molecule type" value="Genomic_DNA"/>
</dbReference>
<reference evidence="1" key="1">
    <citation type="submission" date="2015-06" db="EMBL/GenBank/DDBJ databases">
        <authorList>
            <person name="Joergensen T."/>
        </authorList>
    </citation>
    <scope>NUCLEOTIDE SEQUENCE</scope>
    <source>
        <plasmid evidence="1">pRGFK1076</plasmid>
    </source>
</reference>
<evidence type="ECO:0000313" key="1">
    <source>
        <dbReference type="EMBL" id="CRY96397.1"/>
    </source>
</evidence>
<name>A0A0H5QKU5_9ZZZZ</name>
<protein>
    <submittedName>
        <fullName evidence="1">Uncharacterized protein</fullName>
    </submittedName>
</protein>
<reference evidence="1" key="2">
    <citation type="submission" date="2015-07" db="EMBL/GenBank/DDBJ databases">
        <title>Plasmids, circular viruses and viroids from rat gut.</title>
        <authorList>
            <person name="Jorgensen T.J."/>
            <person name="Hansen M.A."/>
            <person name="Xu Z."/>
            <person name="Tabak M.A."/>
            <person name="Sorensen S.J."/>
            <person name="Hansen L.H."/>
        </authorList>
    </citation>
    <scope>NUCLEOTIDE SEQUENCE</scope>
    <source>
        <plasmid evidence="1">pRGFK1076</plasmid>
    </source>
</reference>
<proteinExistence type="predicted"/>
<organism evidence="1">
    <name type="scientific">uncultured prokaryote</name>
    <dbReference type="NCBI Taxonomy" id="198431"/>
    <lineage>
        <taxon>unclassified sequences</taxon>
        <taxon>environmental samples</taxon>
    </lineage>
</organism>